<name>A0A0A0DIL9_9STRE</name>
<comment type="caution">
    <text evidence="2">The sequence shown here is derived from an EMBL/GenBank/DDBJ whole genome shotgun (WGS) entry which is preliminary data.</text>
</comment>
<dbReference type="RefSeq" id="WP_037617292.1">
    <property type="nucleotide sequence ID" value="NZ_JASKOR010000007.1"/>
</dbReference>
<dbReference type="PATRIC" id="fig|176090.4.peg.1388"/>
<evidence type="ECO:0000313" key="2">
    <source>
        <dbReference type="EMBL" id="KGM36807.1"/>
    </source>
</evidence>
<proteinExistence type="predicted"/>
<organism evidence="2 3">
    <name type="scientific">Streptococcus sinensis</name>
    <dbReference type="NCBI Taxonomy" id="176090"/>
    <lineage>
        <taxon>Bacteria</taxon>
        <taxon>Bacillati</taxon>
        <taxon>Bacillota</taxon>
        <taxon>Bacilli</taxon>
        <taxon>Lactobacillales</taxon>
        <taxon>Streptococcaceae</taxon>
        <taxon>Streptococcus</taxon>
    </lineage>
</organism>
<sequence length="94" mass="10999">MKLSNILLFIGAATASYKLVENRQKIREEVTETADVLDKIQDNLANIQRNLAIIQEQRDNLKDITQDLSYKYKVLENQATIQIEQIKDLWESYQ</sequence>
<keyword evidence="3" id="KW-1185">Reference proteome</keyword>
<protein>
    <submittedName>
        <fullName evidence="2">Uncharacterized protein</fullName>
    </submittedName>
</protein>
<dbReference type="EMBL" id="JPEN01000075">
    <property type="protein sequence ID" value="KGM36807.1"/>
    <property type="molecule type" value="Genomic_DNA"/>
</dbReference>
<dbReference type="STRING" id="176090.SSIN_1426"/>
<evidence type="ECO:0000313" key="3">
    <source>
        <dbReference type="Proteomes" id="UP000030019"/>
    </source>
</evidence>
<reference evidence="2 3" key="1">
    <citation type="submission" date="2014-06" db="EMBL/GenBank/DDBJ databases">
        <authorList>
            <person name="Teng J.L."/>
            <person name="Huang Y."/>
            <person name="Tse H."/>
            <person name="Lau S.K."/>
            <person name="Woo P.C."/>
        </authorList>
    </citation>
    <scope>NUCLEOTIDE SEQUENCE [LARGE SCALE GENOMIC DNA]</scope>
    <source>
        <strain evidence="2 3">HKU4</strain>
    </source>
</reference>
<gene>
    <name evidence="2" type="ORF">SSIN_1426</name>
</gene>
<evidence type="ECO:0000256" key="1">
    <source>
        <dbReference type="SAM" id="Coils"/>
    </source>
</evidence>
<keyword evidence="1" id="KW-0175">Coiled coil</keyword>
<accession>A0A0A0DIL9</accession>
<dbReference type="AlphaFoldDB" id="A0A0A0DIL9"/>
<dbReference type="Proteomes" id="UP000030019">
    <property type="component" value="Unassembled WGS sequence"/>
</dbReference>
<feature type="coiled-coil region" evidence="1">
    <location>
        <begin position="23"/>
        <end position="64"/>
    </location>
</feature>